<evidence type="ECO:0000256" key="1">
    <source>
        <dbReference type="SAM" id="Phobius"/>
    </source>
</evidence>
<gene>
    <name evidence="2" type="ORF">V1264_005387</name>
</gene>
<evidence type="ECO:0000313" key="3">
    <source>
        <dbReference type="Proteomes" id="UP001374579"/>
    </source>
</evidence>
<evidence type="ECO:0000313" key="2">
    <source>
        <dbReference type="EMBL" id="KAK7096041.1"/>
    </source>
</evidence>
<feature type="transmembrane region" description="Helical" evidence="1">
    <location>
        <begin position="30"/>
        <end position="47"/>
    </location>
</feature>
<keyword evidence="1" id="KW-0472">Membrane</keyword>
<organism evidence="2 3">
    <name type="scientific">Littorina saxatilis</name>
    <dbReference type="NCBI Taxonomy" id="31220"/>
    <lineage>
        <taxon>Eukaryota</taxon>
        <taxon>Metazoa</taxon>
        <taxon>Spiralia</taxon>
        <taxon>Lophotrochozoa</taxon>
        <taxon>Mollusca</taxon>
        <taxon>Gastropoda</taxon>
        <taxon>Caenogastropoda</taxon>
        <taxon>Littorinimorpha</taxon>
        <taxon>Littorinoidea</taxon>
        <taxon>Littorinidae</taxon>
        <taxon>Littorina</taxon>
    </lineage>
</organism>
<keyword evidence="3" id="KW-1185">Reference proteome</keyword>
<keyword evidence="1" id="KW-1133">Transmembrane helix</keyword>
<dbReference type="Proteomes" id="UP001374579">
    <property type="component" value="Unassembled WGS sequence"/>
</dbReference>
<name>A0AAN9AYW9_9CAEN</name>
<proteinExistence type="predicted"/>
<accession>A0AAN9AYW9</accession>
<sequence length="128" mass="14648">MPPIVVICVSVLVIVSLILRTLYVRLSQSSVLLLFIIFLFMVICRPVNAPEHSAGKGTNPTSEMHYFGTGEQDHNQRLVVRQENKTTIRDWLFDRKTRPQSEIGSLTGKQLDHNQRCRTRPQSEIDCL</sequence>
<reference evidence="2 3" key="1">
    <citation type="submission" date="2024-02" db="EMBL/GenBank/DDBJ databases">
        <title>Chromosome-scale genome assembly of the rough periwinkle Littorina saxatilis.</title>
        <authorList>
            <person name="De Jode A."/>
            <person name="Faria R."/>
            <person name="Formenti G."/>
            <person name="Sims Y."/>
            <person name="Smith T.P."/>
            <person name="Tracey A."/>
            <person name="Wood J.M.D."/>
            <person name="Zagrodzka Z.B."/>
            <person name="Johannesson K."/>
            <person name="Butlin R.K."/>
            <person name="Leder E.H."/>
        </authorList>
    </citation>
    <scope>NUCLEOTIDE SEQUENCE [LARGE SCALE GENOMIC DNA]</scope>
    <source>
        <strain evidence="2">Snail1</strain>
        <tissue evidence="2">Muscle</tissue>
    </source>
</reference>
<keyword evidence="1" id="KW-0812">Transmembrane</keyword>
<dbReference type="EMBL" id="JBAMIC010000014">
    <property type="protein sequence ID" value="KAK7096041.1"/>
    <property type="molecule type" value="Genomic_DNA"/>
</dbReference>
<protein>
    <submittedName>
        <fullName evidence="2">Uncharacterized protein</fullName>
    </submittedName>
</protein>
<dbReference type="AlphaFoldDB" id="A0AAN9AYW9"/>
<comment type="caution">
    <text evidence="2">The sequence shown here is derived from an EMBL/GenBank/DDBJ whole genome shotgun (WGS) entry which is preliminary data.</text>
</comment>